<dbReference type="EMBL" id="FR904545">
    <property type="protein sequence ID" value="CDQ66473.1"/>
    <property type="molecule type" value="Genomic_DNA"/>
</dbReference>
<dbReference type="PaxDb" id="8022-A0A060WGQ3"/>
<reference evidence="2" key="1">
    <citation type="journal article" date="2014" name="Nat. Commun.">
        <title>The rainbow trout genome provides novel insights into evolution after whole-genome duplication in vertebrates.</title>
        <authorList>
            <person name="Berthelot C."/>
            <person name="Brunet F."/>
            <person name="Chalopin D."/>
            <person name="Juanchich A."/>
            <person name="Bernard M."/>
            <person name="Noel B."/>
            <person name="Bento P."/>
            <person name="Da Silva C."/>
            <person name="Labadie K."/>
            <person name="Alberti A."/>
            <person name="Aury J.M."/>
            <person name="Louis A."/>
            <person name="Dehais P."/>
            <person name="Bardou P."/>
            <person name="Montfort J."/>
            <person name="Klopp C."/>
            <person name="Cabau C."/>
            <person name="Gaspin C."/>
            <person name="Thorgaard G.H."/>
            <person name="Boussaha M."/>
            <person name="Quillet E."/>
            <person name="Guyomard R."/>
            <person name="Galiana D."/>
            <person name="Bobe J."/>
            <person name="Volff J.N."/>
            <person name="Genet C."/>
            <person name="Wincker P."/>
            <person name="Jaillon O."/>
            <person name="Roest Crollius H."/>
            <person name="Guiguen Y."/>
        </authorList>
    </citation>
    <scope>NUCLEOTIDE SEQUENCE [LARGE SCALE GENOMIC DNA]</scope>
</reference>
<organism evidence="2 3">
    <name type="scientific">Oncorhynchus mykiss</name>
    <name type="common">Rainbow trout</name>
    <name type="synonym">Salmo gairdneri</name>
    <dbReference type="NCBI Taxonomy" id="8022"/>
    <lineage>
        <taxon>Eukaryota</taxon>
        <taxon>Metazoa</taxon>
        <taxon>Chordata</taxon>
        <taxon>Craniata</taxon>
        <taxon>Vertebrata</taxon>
        <taxon>Euteleostomi</taxon>
        <taxon>Actinopterygii</taxon>
        <taxon>Neopterygii</taxon>
        <taxon>Teleostei</taxon>
        <taxon>Protacanthopterygii</taxon>
        <taxon>Salmoniformes</taxon>
        <taxon>Salmonidae</taxon>
        <taxon>Salmoninae</taxon>
        <taxon>Oncorhynchus</taxon>
    </lineage>
</organism>
<protein>
    <recommendedName>
        <fullName evidence="4">WAS/WASL-interacting protein family member 2</fullName>
    </recommendedName>
</protein>
<dbReference type="STRING" id="8022.A0A060WGQ3"/>
<feature type="compositionally biased region" description="Basic and acidic residues" evidence="1">
    <location>
        <begin position="134"/>
        <end position="158"/>
    </location>
</feature>
<name>A0A060WGQ3_ONCMY</name>
<feature type="region of interest" description="Disordered" evidence="1">
    <location>
        <begin position="60"/>
        <end position="186"/>
    </location>
</feature>
<reference evidence="2" key="2">
    <citation type="submission" date="2014-03" db="EMBL/GenBank/DDBJ databases">
        <authorList>
            <person name="Genoscope - CEA"/>
        </authorList>
    </citation>
    <scope>NUCLEOTIDE SEQUENCE</scope>
</reference>
<feature type="compositionally biased region" description="Pro residues" evidence="1">
    <location>
        <begin position="102"/>
        <end position="123"/>
    </location>
</feature>
<sequence length="186" mass="20505">MRLSSIPSYCRVQYIHFSESYRLEGIFLRLNCCYVIILIRYHHGLYYCVCLFATNAAPSAPNPGSRNGGGGQAPLPPPPYRIHSAITPNTTSSEPPHHTRGPRPPPPPSSSSRTGPPPPPPPIRNGYSSSSKSNIEDFESKFDFHPVEDFPPPEEYRNFTKIYPSKSNKPGPGMIRGVPPAPPVAR</sequence>
<dbReference type="AlphaFoldDB" id="A0A060WGQ3"/>
<evidence type="ECO:0000256" key="1">
    <source>
        <dbReference type="SAM" id="MobiDB-lite"/>
    </source>
</evidence>
<evidence type="ECO:0008006" key="4">
    <source>
        <dbReference type="Google" id="ProtNLM"/>
    </source>
</evidence>
<dbReference type="Proteomes" id="UP000193380">
    <property type="component" value="Unassembled WGS sequence"/>
</dbReference>
<accession>A0A060WGQ3</accession>
<gene>
    <name evidence="2" type="ORF">GSONMT00075428001</name>
</gene>
<evidence type="ECO:0000313" key="2">
    <source>
        <dbReference type="EMBL" id="CDQ66473.1"/>
    </source>
</evidence>
<evidence type="ECO:0000313" key="3">
    <source>
        <dbReference type="Proteomes" id="UP000193380"/>
    </source>
</evidence>
<proteinExistence type="predicted"/>